<dbReference type="Proteomes" id="UP000653127">
    <property type="component" value="Unassembled WGS sequence"/>
</dbReference>
<dbReference type="HAMAP" id="MF_00122">
    <property type="entry name" value="GatC"/>
    <property type="match status" value="1"/>
</dbReference>
<comment type="caution">
    <text evidence="7">The sequence shown here is derived from an EMBL/GenBank/DDBJ whole genome shotgun (WGS) entry which is preliminary data.</text>
</comment>
<keyword evidence="6" id="KW-0648">Protein biosynthesis</keyword>
<organism evidence="7 8">
    <name type="scientific">Ligaoa zhengdingensis</name>
    <dbReference type="NCBI Taxonomy" id="2763658"/>
    <lineage>
        <taxon>Bacteria</taxon>
        <taxon>Bacillati</taxon>
        <taxon>Bacillota</taxon>
        <taxon>Clostridia</taxon>
        <taxon>Eubacteriales</taxon>
        <taxon>Oscillospiraceae</taxon>
        <taxon>Ligaoa</taxon>
    </lineage>
</organism>
<name>A0A926HZ33_9FIRM</name>
<protein>
    <recommendedName>
        <fullName evidence="6">Aspartyl/glutamyl-tRNA(Asn/Gln) amidotransferase subunit C</fullName>
        <shortName evidence="6">Asp/Glu-ADT subunit C</shortName>
        <ecNumber evidence="6">6.3.5.-</ecNumber>
    </recommendedName>
</protein>
<evidence type="ECO:0000256" key="4">
    <source>
        <dbReference type="ARBA" id="ARBA00047380"/>
    </source>
</evidence>
<evidence type="ECO:0000256" key="2">
    <source>
        <dbReference type="ARBA" id="ARBA00011123"/>
    </source>
</evidence>
<dbReference type="RefSeq" id="WP_249281644.1">
    <property type="nucleotide sequence ID" value="NZ_JACRST010000001.1"/>
</dbReference>
<dbReference type="InterPro" id="IPR036113">
    <property type="entry name" value="Asp/Glu-ADT_sf_sub_c"/>
</dbReference>
<dbReference type="GO" id="GO:0006450">
    <property type="term" value="P:regulation of translational fidelity"/>
    <property type="evidence" value="ECO:0007669"/>
    <property type="project" value="InterPro"/>
</dbReference>
<evidence type="ECO:0000256" key="6">
    <source>
        <dbReference type="HAMAP-Rule" id="MF_00122"/>
    </source>
</evidence>
<evidence type="ECO:0000313" key="8">
    <source>
        <dbReference type="Proteomes" id="UP000653127"/>
    </source>
</evidence>
<reference evidence="7" key="1">
    <citation type="submission" date="2020-08" db="EMBL/GenBank/DDBJ databases">
        <title>Genome public.</title>
        <authorList>
            <person name="Liu C."/>
            <person name="Sun Q."/>
        </authorList>
    </citation>
    <scope>NUCLEOTIDE SEQUENCE</scope>
    <source>
        <strain evidence="7">NSJ-31</strain>
    </source>
</reference>
<dbReference type="GO" id="GO:0050567">
    <property type="term" value="F:glutaminyl-tRNA synthase (glutamine-hydrolyzing) activity"/>
    <property type="evidence" value="ECO:0007669"/>
    <property type="project" value="UniProtKB-UniRule"/>
</dbReference>
<keyword evidence="6" id="KW-0436">Ligase</keyword>
<comment type="similarity">
    <text evidence="1 6">Belongs to the GatC family.</text>
</comment>
<dbReference type="GO" id="GO:0006412">
    <property type="term" value="P:translation"/>
    <property type="evidence" value="ECO:0007669"/>
    <property type="project" value="UniProtKB-UniRule"/>
</dbReference>
<dbReference type="GO" id="GO:0070681">
    <property type="term" value="P:glutaminyl-tRNAGln biosynthesis via transamidation"/>
    <property type="evidence" value="ECO:0007669"/>
    <property type="project" value="TreeGrafter"/>
</dbReference>
<dbReference type="SUPFAM" id="SSF141000">
    <property type="entry name" value="Glu-tRNAGln amidotransferase C subunit"/>
    <property type="match status" value="1"/>
</dbReference>
<comment type="catalytic activity">
    <reaction evidence="5 6">
        <text>L-glutamyl-tRNA(Gln) + L-glutamine + ATP + H2O = L-glutaminyl-tRNA(Gln) + L-glutamate + ADP + phosphate + H(+)</text>
        <dbReference type="Rhea" id="RHEA:17521"/>
        <dbReference type="Rhea" id="RHEA-COMP:9681"/>
        <dbReference type="Rhea" id="RHEA-COMP:9684"/>
        <dbReference type="ChEBI" id="CHEBI:15377"/>
        <dbReference type="ChEBI" id="CHEBI:15378"/>
        <dbReference type="ChEBI" id="CHEBI:29985"/>
        <dbReference type="ChEBI" id="CHEBI:30616"/>
        <dbReference type="ChEBI" id="CHEBI:43474"/>
        <dbReference type="ChEBI" id="CHEBI:58359"/>
        <dbReference type="ChEBI" id="CHEBI:78520"/>
        <dbReference type="ChEBI" id="CHEBI:78521"/>
        <dbReference type="ChEBI" id="CHEBI:456216"/>
    </reaction>
</comment>
<comment type="catalytic activity">
    <reaction evidence="4 6">
        <text>L-aspartyl-tRNA(Asn) + L-glutamine + ATP + H2O = L-asparaginyl-tRNA(Asn) + L-glutamate + ADP + phosphate + 2 H(+)</text>
        <dbReference type="Rhea" id="RHEA:14513"/>
        <dbReference type="Rhea" id="RHEA-COMP:9674"/>
        <dbReference type="Rhea" id="RHEA-COMP:9677"/>
        <dbReference type="ChEBI" id="CHEBI:15377"/>
        <dbReference type="ChEBI" id="CHEBI:15378"/>
        <dbReference type="ChEBI" id="CHEBI:29985"/>
        <dbReference type="ChEBI" id="CHEBI:30616"/>
        <dbReference type="ChEBI" id="CHEBI:43474"/>
        <dbReference type="ChEBI" id="CHEBI:58359"/>
        <dbReference type="ChEBI" id="CHEBI:78515"/>
        <dbReference type="ChEBI" id="CHEBI:78516"/>
        <dbReference type="ChEBI" id="CHEBI:456216"/>
    </reaction>
</comment>
<accession>A0A926HZ33</accession>
<evidence type="ECO:0000256" key="3">
    <source>
        <dbReference type="ARBA" id="ARBA00024799"/>
    </source>
</evidence>
<dbReference type="EMBL" id="JACRST010000001">
    <property type="protein sequence ID" value="MBC8545492.1"/>
    <property type="molecule type" value="Genomic_DNA"/>
</dbReference>
<proteinExistence type="inferred from homology"/>
<keyword evidence="6" id="KW-0067">ATP-binding</keyword>
<sequence>MKIDIMHLAKLARLRIDESEAAKFEQEMQDIIEMVEQIPELADDYQDVDPNHPMELRADDIRPSFRREELFANAPQMQAGCVVVPKTVE</sequence>
<comment type="subunit">
    <text evidence="2 6">Heterotrimer of A, B and C subunits.</text>
</comment>
<evidence type="ECO:0000256" key="1">
    <source>
        <dbReference type="ARBA" id="ARBA00010757"/>
    </source>
</evidence>
<gene>
    <name evidence="6 7" type="primary">gatC</name>
    <name evidence="7" type="ORF">H8711_00885</name>
</gene>
<dbReference type="PANTHER" id="PTHR15004:SF0">
    <property type="entry name" value="GLUTAMYL-TRNA(GLN) AMIDOTRANSFERASE SUBUNIT C, MITOCHONDRIAL"/>
    <property type="match status" value="1"/>
</dbReference>
<dbReference type="AlphaFoldDB" id="A0A926HZ33"/>
<dbReference type="GO" id="GO:0005524">
    <property type="term" value="F:ATP binding"/>
    <property type="evidence" value="ECO:0007669"/>
    <property type="project" value="UniProtKB-KW"/>
</dbReference>
<evidence type="ECO:0000313" key="7">
    <source>
        <dbReference type="EMBL" id="MBC8545492.1"/>
    </source>
</evidence>
<evidence type="ECO:0000256" key="5">
    <source>
        <dbReference type="ARBA" id="ARBA00047913"/>
    </source>
</evidence>
<dbReference type="EC" id="6.3.5.-" evidence="6"/>
<dbReference type="PANTHER" id="PTHR15004">
    <property type="entry name" value="GLUTAMYL-TRNA(GLN) AMIDOTRANSFERASE SUBUNIT C, MITOCHONDRIAL"/>
    <property type="match status" value="1"/>
</dbReference>
<dbReference type="Gene3D" id="1.10.20.60">
    <property type="entry name" value="Glu-tRNAGln amidotransferase C subunit, N-terminal domain"/>
    <property type="match status" value="1"/>
</dbReference>
<dbReference type="Pfam" id="PF02686">
    <property type="entry name" value="GatC"/>
    <property type="match status" value="1"/>
</dbReference>
<comment type="function">
    <text evidence="3 6">Allows the formation of correctly charged Asn-tRNA(Asn) or Gln-tRNA(Gln) through the transamidation of misacylated Asp-tRNA(Asn) or Glu-tRNA(Gln) in organisms which lack either or both of asparaginyl-tRNA or glutaminyl-tRNA synthetases. The reaction takes place in the presence of glutamine and ATP through an activated phospho-Asp-tRNA(Asn) or phospho-Glu-tRNA(Gln).</text>
</comment>
<dbReference type="NCBIfam" id="TIGR00135">
    <property type="entry name" value="gatC"/>
    <property type="match status" value="1"/>
</dbReference>
<keyword evidence="8" id="KW-1185">Reference proteome</keyword>
<dbReference type="InterPro" id="IPR003837">
    <property type="entry name" value="GatC"/>
</dbReference>
<keyword evidence="6" id="KW-0547">Nucleotide-binding</keyword>